<evidence type="ECO:0000256" key="2">
    <source>
        <dbReference type="ARBA" id="ARBA00022723"/>
    </source>
</evidence>
<reference evidence="5 6" key="1">
    <citation type="submission" date="2017-05" db="EMBL/GenBank/DDBJ databases">
        <title>Vagococcus spp. assemblies.</title>
        <authorList>
            <person name="Gulvik C.A."/>
        </authorList>
    </citation>
    <scope>NUCLEOTIDE SEQUENCE [LARGE SCALE GENOMIC DNA]</scope>
    <source>
        <strain evidence="5 6">SS1995</strain>
    </source>
</reference>
<dbReference type="PANTHER" id="PTHR46470">
    <property type="entry name" value="N-ACYLNEURAMINATE-9-PHOSPHATASE"/>
    <property type="match status" value="1"/>
</dbReference>
<dbReference type="NCBIfam" id="TIGR01549">
    <property type="entry name" value="HAD-SF-IA-v1"/>
    <property type="match status" value="1"/>
</dbReference>
<comment type="caution">
    <text evidence="5">The sequence shown here is derived from an EMBL/GenBank/DDBJ whole genome shotgun (WGS) entry which is preliminary data.</text>
</comment>
<keyword evidence="3" id="KW-0378">Hydrolase</keyword>
<evidence type="ECO:0008006" key="7">
    <source>
        <dbReference type="Google" id="ProtNLM"/>
    </source>
</evidence>
<dbReference type="Gene3D" id="3.40.50.1000">
    <property type="entry name" value="HAD superfamily/HAD-like"/>
    <property type="match status" value="1"/>
</dbReference>
<dbReference type="Gene3D" id="1.10.150.240">
    <property type="entry name" value="Putative phosphatase, domain 2"/>
    <property type="match status" value="1"/>
</dbReference>
<dbReference type="AlphaFoldDB" id="A0A429ZX43"/>
<sequence length="239" mass="28088">MNTTIIFDVDDTLYNLMSPFEAAIKEMYPDQIADEDMEELFHAFRFHSDDLFPLVETKELQLEKMRELRLIKSLKQFDVETTSQAALKFQEIYEKNQSQIVLDKEMHKTLRWLRDNQVDMAVLTNGPTVHQYKKINQLGVKNYIPSERLFVSQEVGVSKPHVGVFKHIEHTLGLPNTDKIYYIGDSYENDIVGSQCAGWKSIWLNKYNKDMSAQYYQPDYTLHRDDSLLELLKKILVRN</sequence>
<evidence type="ECO:0000256" key="1">
    <source>
        <dbReference type="ARBA" id="ARBA00001946"/>
    </source>
</evidence>
<dbReference type="PRINTS" id="PR00413">
    <property type="entry name" value="HADHALOGNASE"/>
</dbReference>
<evidence type="ECO:0000256" key="4">
    <source>
        <dbReference type="ARBA" id="ARBA00022842"/>
    </source>
</evidence>
<name>A0A429ZX43_9ENTE</name>
<dbReference type="GO" id="GO:0044281">
    <property type="term" value="P:small molecule metabolic process"/>
    <property type="evidence" value="ECO:0007669"/>
    <property type="project" value="UniProtKB-ARBA"/>
</dbReference>
<organism evidence="5 6">
    <name type="scientific">Vagococcus vulneris</name>
    <dbReference type="NCBI Taxonomy" id="1977869"/>
    <lineage>
        <taxon>Bacteria</taxon>
        <taxon>Bacillati</taxon>
        <taxon>Bacillota</taxon>
        <taxon>Bacilli</taxon>
        <taxon>Lactobacillales</taxon>
        <taxon>Enterococcaceae</taxon>
        <taxon>Vagococcus</taxon>
    </lineage>
</organism>
<dbReference type="InterPro" id="IPR036412">
    <property type="entry name" value="HAD-like_sf"/>
</dbReference>
<dbReference type="Pfam" id="PF00702">
    <property type="entry name" value="Hydrolase"/>
    <property type="match status" value="1"/>
</dbReference>
<evidence type="ECO:0000313" key="5">
    <source>
        <dbReference type="EMBL" id="RST98399.1"/>
    </source>
</evidence>
<proteinExistence type="predicted"/>
<dbReference type="EMBL" id="NGJS01000010">
    <property type="protein sequence ID" value="RST98399.1"/>
    <property type="molecule type" value="Genomic_DNA"/>
</dbReference>
<dbReference type="PANTHER" id="PTHR46470:SF2">
    <property type="entry name" value="GLYCERALDEHYDE 3-PHOSPHATE PHOSPHATASE"/>
    <property type="match status" value="1"/>
</dbReference>
<dbReference type="InterPro" id="IPR006439">
    <property type="entry name" value="HAD-SF_hydro_IA"/>
</dbReference>
<dbReference type="InterPro" id="IPR023198">
    <property type="entry name" value="PGP-like_dom2"/>
</dbReference>
<keyword evidence="2" id="KW-0479">Metal-binding</keyword>
<dbReference type="OrthoDB" id="25198at2"/>
<evidence type="ECO:0000313" key="6">
    <source>
        <dbReference type="Proteomes" id="UP000287857"/>
    </source>
</evidence>
<dbReference type="SFLD" id="SFLDG01129">
    <property type="entry name" value="C1.5:_HAD__Beta-PGM__Phosphata"/>
    <property type="match status" value="1"/>
</dbReference>
<dbReference type="Proteomes" id="UP000287857">
    <property type="component" value="Unassembled WGS sequence"/>
</dbReference>
<keyword evidence="6" id="KW-1185">Reference proteome</keyword>
<dbReference type="GO" id="GO:0016791">
    <property type="term" value="F:phosphatase activity"/>
    <property type="evidence" value="ECO:0007669"/>
    <property type="project" value="TreeGrafter"/>
</dbReference>
<accession>A0A429ZX43</accession>
<dbReference type="RefSeq" id="WP_125984177.1">
    <property type="nucleotide sequence ID" value="NZ_NGJS01000010.1"/>
</dbReference>
<evidence type="ECO:0000256" key="3">
    <source>
        <dbReference type="ARBA" id="ARBA00022801"/>
    </source>
</evidence>
<keyword evidence="4" id="KW-0460">Magnesium</keyword>
<dbReference type="SUPFAM" id="SSF56784">
    <property type="entry name" value="HAD-like"/>
    <property type="match status" value="1"/>
</dbReference>
<dbReference type="InterPro" id="IPR051400">
    <property type="entry name" value="HAD-like_hydrolase"/>
</dbReference>
<dbReference type="GO" id="GO:0046872">
    <property type="term" value="F:metal ion binding"/>
    <property type="evidence" value="ECO:0007669"/>
    <property type="project" value="UniProtKB-KW"/>
</dbReference>
<dbReference type="InterPro" id="IPR023214">
    <property type="entry name" value="HAD_sf"/>
</dbReference>
<dbReference type="SFLD" id="SFLDS00003">
    <property type="entry name" value="Haloacid_Dehalogenase"/>
    <property type="match status" value="1"/>
</dbReference>
<protein>
    <recommendedName>
        <fullName evidence="7">HAD family hydrolase</fullName>
    </recommendedName>
</protein>
<gene>
    <name evidence="5" type="ORF">CBF37_07755</name>
</gene>
<comment type="cofactor">
    <cofactor evidence="1">
        <name>Mg(2+)</name>
        <dbReference type="ChEBI" id="CHEBI:18420"/>
    </cofactor>
</comment>